<name>A0ABR4BH76_9LECA</name>
<keyword evidence="3" id="KW-1185">Reference proteome</keyword>
<organism evidence="2 3">
    <name type="scientific">Lepraria finkii</name>
    <dbReference type="NCBI Taxonomy" id="1340010"/>
    <lineage>
        <taxon>Eukaryota</taxon>
        <taxon>Fungi</taxon>
        <taxon>Dikarya</taxon>
        <taxon>Ascomycota</taxon>
        <taxon>Pezizomycotina</taxon>
        <taxon>Lecanoromycetes</taxon>
        <taxon>OSLEUM clade</taxon>
        <taxon>Lecanoromycetidae</taxon>
        <taxon>Lecanorales</taxon>
        <taxon>Lecanorineae</taxon>
        <taxon>Stereocaulaceae</taxon>
        <taxon>Lepraria</taxon>
    </lineage>
</organism>
<evidence type="ECO:0000256" key="1">
    <source>
        <dbReference type="SAM" id="MobiDB-lite"/>
    </source>
</evidence>
<comment type="caution">
    <text evidence="2">The sequence shown here is derived from an EMBL/GenBank/DDBJ whole genome shotgun (WGS) entry which is preliminary data.</text>
</comment>
<dbReference type="Proteomes" id="UP001590951">
    <property type="component" value="Unassembled WGS sequence"/>
</dbReference>
<feature type="region of interest" description="Disordered" evidence="1">
    <location>
        <begin position="166"/>
        <end position="220"/>
    </location>
</feature>
<evidence type="ECO:0000313" key="2">
    <source>
        <dbReference type="EMBL" id="KAL2055283.1"/>
    </source>
</evidence>
<feature type="compositionally biased region" description="Polar residues" evidence="1">
    <location>
        <begin position="167"/>
        <end position="176"/>
    </location>
</feature>
<protein>
    <submittedName>
        <fullName evidence="2">Uncharacterized protein</fullName>
    </submittedName>
</protein>
<dbReference type="EMBL" id="JBHFEH010000012">
    <property type="protein sequence ID" value="KAL2055283.1"/>
    <property type="molecule type" value="Genomic_DNA"/>
</dbReference>
<proteinExistence type="predicted"/>
<feature type="compositionally biased region" description="Polar residues" evidence="1">
    <location>
        <begin position="191"/>
        <end position="220"/>
    </location>
</feature>
<evidence type="ECO:0000313" key="3">
    <source>
        <dbReference type="Proteomes" id="UP001590951"/>
    </source>
</evidence>
<gene>
    <name evidence="2" type="ORF">ABVK25_004621</name>
</gene>
<reference evidence="2 3" key="1">
    <citation type="submission" date="2024-09" db="EMBL/GenBank/DDBJ databases">
        <title>Rethinking Asexuality: The Enigmatic Case of Functional Sexual Genes in Lepraria (Stereocaulaceae).</title>
        <authorList>
            <person name="Doellman M."/>
            <person name="Sun Y."/>
            <person name="Barcenas-Pena A."/>
            <person name="Lumbsch H.T."/>
            <person name="Grewe F."/>
        </authorList>
    </citation>
    <scope>NUCLEOTIDE SEQUENCE [LARGE SCALE GENOMIC DNA]</scope>
    <source>
        <strain evidence="2 3">Grewe 0041</strain>
    </source>
</reference>
<sequence length="220" mass="24059">MKQGVGGIAGNIGDDYRLVIAIPKYEPNVRCDRSLNPGSSWESFVHVWGVMQALQVQQVFEHSETDPRVDVNLPFTYKTIDARCMMVLDIRGKATRISWYKIWEAVLTVVSMCVRALGKGGNAINIGLRRNMYLVLSDQAPDMDLPTGTSTQGNETLLNALEDLPTSEAQDPSSTAEEGFEPSKPFVIDTSLAQGNGSLVTFPSDTSMNKSQAGLTDQLD</sequence>
<accession>A0ABR4BH76</accession>